<protein>
    <recommendedName>
        <fullName evidence="3">DUF433 domain-containing protein</fullName>
    </recommendedName>
</protein>
<dbReference type="RefSeq" id="WP_017746271.1">
    <property type="nucleotide sequence ID" value="NZ_KQ976354.1"/>
</dbReference>
<dbReference type="InterPro" id="IPR036388">
    <property type="entry name" value="WH-like_DNA-bd_sf"/>
</dbReference>
<proteinExistence type="predicted"/>
<dbReference type="InterPro" id="IPR007367">
    <property type="entry name" value="DUF433"/>
</dbReference>
<keyword evidence="2" id="KW-1185">Reference proteome</keyword>
<name>A0A139XB32_9CYAN</name>
<dbReference type="STRING" id="128403.WA1_17740"/>
<gene>
    <name evidence="1" type="ORF">WA1_17740</name>
</gene>
<dbReference type="EMBL" id="ANNX02000020">
    <property type="protein sequence ID" value="KYC41863.1"/>
    <property type="molecule type" value="Genomic_DNA"/>
</dbReference>
<evidence type="ECO:0000313" key="2">
    <source>
        <dbReference type="Proteomes" id="UP000076925"/>
    </source>
</evidence>
<dbReference type="OrthoDB" id="427442at2"/>
<dbReference type="Gene3D" id="1.10.10.10">
    <property type="entry name" value="Winged helix-like DNA-binding domain superfamily/Winged helix DNA-binding domain"/>
    <property type="match status" value="1"/>
</dbReference>
<evidence type="ECO:0008006" key="3">
    <source>
        <dbReference type="Google" id="ProtNLM"/>
    </source>
</evidence>
<dbReference type="AlphaFoldDB" id="A0A139XB32"/>
<sequence length="113" mass="12213">MTLKELEPQLLALSDQEKAQVIQLLSQGKITLGRGIEKTPGVCGGRACIAGTRIAVWGLVEASRIGYSEADLLISYSSVSASDLANAWAYAKAFPDEIETDIRENDEVMNEVL</sequence>
<reference evidence="1 2" key="1">
    <citation type="journal article" date="2013" name="Genome Biol. Evol.">
        <title>Genomes of Stigonematalean cyanobacteria (subsection V) and the evolution of oxygenic photosynthesis from prokaryotes to plastids.</title>
        <authorList>
            <person name="Dagan T."/>
            <person name="Roettger M."/>
            <person name="Stucken K."/>
            <person name="Landan G."/>
            <person name="Koch R."/>
            <person name="Major P."/>
            <person name="Gould S.B."/>
            <person name="Goremykin V.V."/>
            <person name="Rippka R."/>
            <person name="Tandeau de Marsac N."/>
            <person name="Gugger M."/>
            <person name="Lockhart P.J."/>
            <person name="Allen J.F."/>
            <person name="Brune I."/>
            <person name="Maus I."/>
            <person name="Puhler A."/>
            <person name="Martin W.F."/>
        </authorList>
    </citation>
    <scope>NUCLEOTIDE SEQUENCE [LARGE SCALE GENOMIC DNA]</scope>
    <source>
        <strain evidence="1 2">PCC 7110</strain>
    </source>
</reference>
<dbReference type="PANTHER" id="PTHR34849">
    <property type="entry name" value="SSL5025 PROTEIN"/>
    <property type="match status" value="1"/>
</dbReference>
<evidence type="ECO:0000313" key="1">
    <source>
        <dbReference type="EMBL" id="KYC41863.1"/>
    </source>
</evidence>
<organism evidence="1 2">
    <name type="scientific">Scytonema hofmannii PCC 7110</name>
    <dbReference type="NCBI Taxonomy" id="128403"/>
    <lineage>
        <taxon>Bacteria</taxon>
        <taxon>Bacillati</taxon>
        <taxon>Cyanobacteriota</taxon>
        <taxon>Cyanophyceae</taxon>
        <taxon>Nostocales</taxon>
        <taxon>Scytonemataceae</taxon>
        <taxon>Scytonema</taxon>
    </lineage>
</organism>
<comment type="caution">
    <text evidence="1">The sequence shown here is derived from an EMBL/GenBank/DDBJ whole genome shotgun (WGS) entry which is preliminary data.</text>
</comment>
<accession>A0A139XB32</accession>
<dbReference type="InterPro" id="IPR009057">
    <property type="entry name" value="Homeodomain-like_sf"/>
</dbReference>
<dbReference type="Proteomes" id="UP000076925">
    <property type="component" value="Unassembled WGS sequence"/>
</dbReference>
<dbReference type="PANTHER" id="PTHR34849:SF4">
    <property type="entry name" value="SLR1209 PROTEIN"/>
    <property type="match status" value="1"/>
</dbReference>
<dbReference type="Pfam" id="PF04255">
    <property type="entry name" value="DUF433"/>
    <property type="match status" value="1"/>
</dbReference>
<dbReference type="SUPFAM" id="SSF46689">
    <property type="entry name" value="Homeodomain-like"/>
    <property type="match status" value="1"/>
</dbReference>